<dbReference type="RefSeq" id="WP_198681457.1">
    <property type="nucleotide sequence ID" value="NZ_SHKR01000011.1"/>
</dbReference>
<dbReference type="SUPFAM" id="SSF52540">
    <property type="entry name" value="P-loop containing nucleoside triphosphate hydrolases"/>
    <property type="match status" value="1"/>
</dbReference>
<reference evidence="1 2" key="1">
    <citation type="journal article" date="2015" name="Stand. Genomic Sci.">
        <title>Genomic Encyclopedia of Bacterial and Archaeal Type Strains, Phase III: the genomes of soil and plant-associated and newly described type strains.</title>
        <authorList>
            <person name="Whitman W.B."/>
            <person name="Woyke T."/>
            <person name="Klenk H.P."/>
            <person name="Zhou Y."/>
            <person name="Lilburn T.G."/>
            <person name="Beck B.J."/>
            <person name="De Vos P."/>
            <person name="Vandamme P."/>
            <person name="Eisen J.A."/>
            <person name="Garrity G."/>
            <person name="Hugenholtz P."/>
            <person name="Kyrpides N.C."/>
        </authorList>
    </citation>
    <scope>NUCLEOTIDE SEQUENCE [LARGE SCALE GENOMIC DNA]</scope>
    <source>
        <strain evidence="1 2">VKM Ac-2540</strain>
    </source>
</reference>
<gene>
    <name evidence="1" type="ORF">EV645_0822</name>
</gene>
<dbReference type="InterPro" id="IPR027417">
    <property type="entry name" value="P-loop_NTPase"/>
</dbReference>
<keyword evidence="1" id="KW-0418">Kinase</keyword>
<keyword evidence="2" id="KW-1185">Reference proteome</keyword>
<dbReference type="AlphaFoldDB" id="A0A4V2FYR5"/>
<name>A0A4V2FYR5_9ACTN</name>
<dbReference type="Proteomes" id="UP000292027">
    <property type="component" value="Unassembled WGS sequence"/>
</dbReference>
<proteinExistence type="predicted"/>
<comment type="caution">
    <text evidence="1">The sequence shown here is derived from an EMBL/GenBank/DDBJ whole genome shotgun (WGS) entry which is preliminary data.</text>
</comment>
<accession>A0A4V2FYR5</accession>
<protein>
    <submittedName>
        <fullName evidence="1">Uridine kinase</fullName>
    </submittedName>
</protein>
<dbReference type="Gene3D" id="3.40.50.300">
    <property type="entry name" value="P-loop containing nucleotide triphosphate hydrolases"/>
    <property type="match status" value="1"/>
</dbReference>
<evidence type="ECO:0000313" key="1">
    <source>
        <dbReference type="EMBL" id="RZU18626.1"/>
    </source>
</evidence>
<keyword evidence="1" id="KW-0808">Transferase</keyword>
<evidence type="ECO:0000313" key="2">
    <source>
        <dbReference type="Proteomes" id="UP000292027"/>
    </source>
</evidence>
<dbReference type="EMBL" id="SHKR01000011">
    <property type="protein sequence ID" value="RZU18626.1"/>
    <property type="molecule type" value="Genomic_DNA"/>
</dbReference>
<sequence length="221" mass="24794">MADRAEVLGELASDVLAVQRSHPVRVAIDGCSAAGKTTLADELADVLRARSDREVIRAGIDYFKRAPELRTSYPIDSPESYYFEMYDNDAIRDRLLAPLGPDGDRGYVVGIRDTSARSVLDSPVRTAAPDAVLVADGAFLQRPELDDYWDFRIYVYVGFDTVLRRGTARDQAWMESAAAAEQRYLNRYIPGERRYVEEIHPADRAQLVVDNEDPAKPVLIR</sequence>
<dbReference type="GO" id="GO:0016301">
    <property type="term" value="F:kinase activity"/>
    <property type="evidence" value="ECO:0007669"/>
    <property type="project" value="UniProtKB-KW"/>
</dbReference>
<organism evidence="1 2">
    <name type="scientific">Kribbella rubisoli</name>
    <dbReference type="NCBI Taxonomy" id="3075929"/>
    <lineage>
        <taxon>Bacteria</taxon>
        <taxon>Bacillati</taxon>
        <taxon>Actinomycetota</taxon>
        <taxon>Actinomycetes</taxon>
        <taxon>Propionibacteriales</taxon>
        <taxon>Kribbellaceae</taxon>
        <taxon>Kribbella</taxon>
    </lineage>
</organism>